<evidence type="ECO:0000313" key="2">
    <source>
        <dbReference type="EMBL" id="UJO18564.1"/>
    </source>
</evidence>
<dbReference type="Pfam" id="PF06985">
    <property type="entry name" value="HET"/>
    <property type="match status" value="1"/>
</dbReference>
<dbReference type="Proteomes" id="UP000756132">
    <property type="component" value="Chromosome 6"/>
</dbReference>
<name>A0A9Q8LJV8_PASFU</name>
<dbReference type="RefSeq" id="XP_047762930.1">
    <property type="nucleotide sequence ID" value="XM_047906897.1"/>
</dbReference>
<proteinExistence type="predicted"/>
<dbReference type="OrthoDB" id="674604at2759"/>
<evidence type="ECO:0000259" key="1">
    <source>
        <dbReference type="Pfam" id="PF06985"/>
    </source>
</evidence>
<dbReference type="PANTHER" id="PTHR10622:SF10">
    <property type="entry name" value="HET DOMAIN-CONTAINING PROTEIN"/>
    <property type="match status" value="1"/>
</dbReference>
<sequence length="612" mass="69129">MWLLNAQSRKLQDFVDFREVRGKYAILSHTWGKEEFTFDMIHDPGSRNMLGYIKIDFACRQAQEDNLEHAWIDTCCIDKRSSAELGEAINSMYLWYLNAKVCYAYLADVDIATIAEPLSAHAPALVGFDSYQQAVDNPTSPGRKNGLEFHLHVSEVQLKLQQLLGQSKWFTRGWTLQELIAPGHLRSYDHRWVAVGTKTELVASLSQITLISPAILLDQRQLSKASIAQKMSWAAHRTTSRIEDQAYCLMGIFDVNMPLLYGEGSKSFMRLQEEIIRTWDRIDHSILAWTGGGGLLLAPSPAAFTGQHHLTSWSLPQRDAFELSNAGLRISVLADVYDCFDPDQPRFDERRYVLVALNARSVQPSAAQIGLTLKKRIHIDTTDLRKSWTSETEDIVYERQLGLKRIDASQLRNFSKVELTIARNTYHLPRTTNKVLVTSECFNLRAETSITTDIATETEVYLYASLNADVAQGKVTLLPKTESDPDASPSSAELSLELVQRYDRHRLPELRLLTCRGNHTRHAVSFFEPGEEHIHRLVGLTAQRIVSKYTILGSEFMWHLHISDCERLPQQSGAELSMPSSHGECSIVQAPIQRLSLRSAACEKAPVCKSKT</sequence>
<keyword evidence="3" id="KW-1185">Reference proteome</keyword>
<dbReference type="GeneID" id="71987627"/>
<dbReference type="KEGG" id="ffu:CLAFUR5_07749"/>
<protein>
    <submittedName>
        <fullName evidence="2">Vegetative incompatibility protein HET-E-1</fullName>
    </submittedName>
</protein>
<dbReference type="EMBL" id="CP090168">
    <property type="protein sequence ID" value="UJO18564.1"/>
    <property type="molecule type" value="Genomic_DNA"/>
</dbReference>
<accession>A0A9Q8LJV8</accession>
<dbReference type="AlphaFoldDB" id="A0A9Q8LJV8"/>
<reference evidence="2" key="2">
    <citation type="journal article" date="2022" name="Microb. Genom.">
        <title>A chromosome-scale genome assembly of the tomato pathogen Cladosporium fulvum reveals a compartmentalized genome architecture and the presence of a dispensable chromosome.</title>
        <authorList>
            <person name="Zaccaron A.Z."/>
            <person name="Chen L.H."/>
            <person name="Samaras A."/>
            <person name="Stergiopoulos I."/>
        </authorList>
    </citation>
    <scope>NUCLEOTIDE SEQUENCE</scope>
    <source>
        <strain evidence="2">Race5_Kim</strain>
    </source>
</reference>
<reference evidence="2" key="1">
    <citation type="submission" date="2021-12" db="EMBL/GenBank/DDBJ databases">
        <authorList>
            <person name="Zaccaron A."/>
            <person name="Stergiopoulos I."/>
        </authorList>
    </citation>
    <scope>NUCLEOTIDE SEQUENCE</scope>
    <source>
        <strain evidence="2">Race5_Kim</strain>
    </source>
</reference>
<evidence type="ECO:0000313" key="3">
    <source>
        <dbReference type="Proteomes" id="UP000756132"/>
    </source>
</evidence>
<dbReference type="PANTHER" id="PTHR10622">
    <property type="entry name" value="HET DOMAIN-CONTAINING PROTEIN"/>
    <property type="match status" value="1"/>
</dbReference>
<gene>
    <name evidence="2" type="ORF">CLAFUR5_07749</name>
</gene>
<organism evidence="2 3">
    <name type="scientific">Passalora fulva</name>
    <name type="common">Tomato leaf mold</name>
    <name type="synonym">Cladosporium fulvum</name>
    <dbReference type="NCBI Taxonomy" id="5499"/>
    <lineage>
        <taxon>Eukaryota</taxon>
        <taxon>Fungi</taxon>
        <taxon>Dikarya</taxon>
        <taxon>Ascomycota</taxon>
        <taxon>Pezizomycotina</taxon>
        <taxon>Dothideomycetes</taxon>
        <taxon>Dothideomycetidae</taxon>
        <taxon>Mycosphaerellales</taxon>
        <taxon>Mycosphaerellaceae</taxon>
        <taxon>Fulvia</taxon>
    </lineage>
</organism>
<feature type="domain" description="Heterokaryon incompatibility" evidence="1">
    <location>
        <begin position="24"/>
        <end position="178"/>
    </location>
</feature>
<dbReference type="InterPro" id="IPR010730">
    <property type="entry name" value="HET"/>
</dbReference>